<organism evidence="7 8">
    <name type="scientific">Streptomyces fumanus</name>
    <dbReference type="NCBI Taxonomy" id="67302"/>
    <lineage>
        <taxon>Bacteria</taxon>
        <taxon>Bacillati</taxon>
        <taxon>Actinomycetota</taxon>
        <taxon>Actinomycetes</taxon>
        <taxon>Kitasatosporales</taxon>
        <taxon>Streptomycetaceae</taxon>
        <taxon>Streptomyces</taxon>
    </lineage>
</organism>
<feature type="compositionally biased region" description="Basic and acidic residues" evidence="5">
    <location>
        <begin position="75"/>
        <end position="96"/>
    </location>
</feature>
<evidence type="ECO:0000259" key="6">
    <source>
        <dbReference type="Pfam" id="PF00425"/>
    </source>
</evidence>
<name>A0A919EBK6_9ACTN</name>
<dbReference type="SUPFAM" id="SSF56322">
    <property type="entry name" value="ADC synthase"/>
    <property type="match status" value="1"/>
</dbReference>
<keyword evidence="4" id="KW-0456">Lyase</keyword>
<evidence type="ECO:0000313" key="7">
    <source>
        <dbReference type="EMBL" id="GHF34171.1"/>
    </source>
</evidence>
<dbReference type="InterPro" id="IPR005801">
    <property type="entry name" value="ADC_synthase"/>
</dbReference>
<dbReference type="InterPro" id="IPR015890">
    <property type="entry name" value="Chorismate_C"/>
</dbReference>
<sequence length="148" mass="16052">MPRDGLNRADVTGSDERLALRLMHEEGPRGLYGGAVFRESSGGAFDAALVLRTLIGEGDETWLRAGAGVTAQSSPEREIEETCEKPRSVARPERQGTRRRGRPCGDSWDAAPPSDGRDDRTGVVVSWQDVARRYAAAKERGDSLLLAS</sequence>
<evidence type="ECO:0000256" key="4">
    <source>
        <dbReference type="ARBA" id="ARBA00023239"/>
    </source>
</evidence>
<evidence type="ECO:0000256" key="3">
    <source>
        <dbReference type="ARBA" id="ARBA00022842"/>
    </source>
</evidence>
<dbReference type="AlphaFoldDB" id="A0A919EBK6"/>
<dbReference type="InterPro" id="IPR019999">
    <property type="entry name" value="Anth_synth_I-like"/>
</dbReference>
<evidence type="ECO:0000256" key="2">
    <source>
        <dbReference type="ARBA" id="ARBA00022723"/>
    </source>
</evidence>
<dbReference type="GO" id="GO:0046872">
    <property type="term" value="F:metal ion binding"/>
    <property type="evidence" value="ECO:0007669"/>
    <property type="project" value="UniProtKB-KW"/>
</dbReference>
<feature type="region of interest" description="Disordered" evidence="5">
    <location>
        <begin position="67"/>
        <end position="122"/>
    </location>
</feature>
<dbReference type="PANTHER" id="PTHR11236:SF48">
    <property type="entry name" value="ISOCHORISMATE SYNTHASE MENF"/>
    <property type="match status" value="1"/>
</dbReference>
<dbReference type="PANTHER" id="PTHR11236">
    <property type="entry name" value="AMINOBENZOATE/ANTHRANILATE SYNTHASE"/>
    <property type="match status" value="1"/>
</dbReference>
<proteinExistence type="predicted"/>
<keyword evidence="3" id="KW-0460">Magnesium</keyword>
<keyword evidence="8" id="KW-1185">Reference proteome</keyword>
<reference evidence="7" key="1">
    <citation type="journal article" date="2014" name="Int. J. Syst. Evol. Microbiol.">
        <title>Complete genome sequence of Corynebacterium casei LMG S-19264T (=DSM 44701T), isolated from a smear-ripened cheese.</title>
        <authorList>
            <consortium name="US DOE Joint Genome Institute (JGI-PGF)"/>
            <person name="Walter F."/>
            <person name="Albersmeier A."/>
            <person name="Kalinowski J."/>
            <person name="Ruckert C."/>
        </authorList>
    </citation>
    <scope>NUCLEOTIDE SEQUENCE</scope>
    <source>
        <strain evidence="7">JCM 4477</strain>
    </source>
</reference>
<gene>
    <name evidence="7" type="ORF">GCM10018772_69770</name>
</gene>
<evidence type="ECO:0000256" key="5">
    <source>
        <dbReference type="SAM" id="MobiDB-lite"/>
    </source>
</evidence>
<keyword evidence="2" id="KW-0479">Metal-binding</keyword>
<dbReference type="GO" id="GO:0000162">
    <property type="term" value="P:L-tryptophan biosynthetic process"/>
    <property type="evidence" value="ECO:0007669"/>
    <property type="project" value="TreeGrafter"/>
</dbReference>
<accession>A0A919EBK6</accession>
<comment type="caution">
    <text evidence="7">The sequence shown here is derived from an EMBL/GenBank/DDBJ whole genome shotgun (WGS) entry which is preliminary data.</text>
</comment>
<evidence type="ECO:0000313" key="8">
    <source>
        <dbReference type="Proteomes" id="UP000630718"/>
    </source>
</evidence>
<dbReference type="Gene3D" id="3.60.120.10">
    <property type="entry name" value="Anthranilate synthase"/>
    <property type="match status" value="1"/>
</dbReference>
<protein>
    <recommendedName>
        <fullName evidence="6">Chorismate-utilising enzyme C-terminal domain-containing protein</fullName>
    </recommendedName>
</protein>
<dbReference type="Pfam" id="PF00425">
    <property type="entry name" value="Chorismate_bind"/>
    <property type="match status" value="1"/>
</dbReference>
<evidence type="ECO:0000256" key="1">
    <source>
        <dbReference type="ARBA" id="ARBA00001946"/>
    </source>
</evidence>
<dbReference type="GO" id="GO:0016829">
    <property type="term" value="F:lyase activity"/>
    <property type="evidence" value="ECO:0007669"/>
    <property type="project" value="UniProtKB-KW"/>
</dbReference>
<dbReference type="Proteomes" id="UP000630718">
    <property type="component" value="Unassembled WGS sequence"/>
</dbReference>
<feature type="domain" description="Chorismate-utilising enzyme C-terminal" evidence="6">
    <location>
        <begin position="24"/>
        <end position="85"/>
    </location>
</feature>
<reference evidence="7" key="2">
    <citation type="submission" date="2020-09" db="EMBL/GenBank/DDBJ databases">
        <authorList>
            <person name="Sun Q."/>
            <person name="Ohkuma M."/>
        </authorList>
    </citation>
    <scope>NUCLEOTIDE SEQUENCE</scope>
    <source>
        <strain evidence="7">JCM 4477</strain>
    </source>
</reference>
<comment type="cofactor">
    <cofactor evidence="1">
        <name>Mg(2+)</name>
        <dbReference type="ChEBI" id="CHEBI:18420"/>
    </cofactor>
</comment>
<dbReference type="EMBL" id="BNBI01000024">
    <property type="protein sequence ID" value="GHF34171.1"/>
    <property type="molecule type" value="Genomic_DNA"/>
</dbReference>